<dbReference type="KEGG" id="dgr:6570248"/>
<dbReference type="EMBL" id="CH916379">
    <property type="protein sequence ID" value="EDV94197.1"/>
    <property type="molecule type" value="Genomic_DNA"/>
</dbReference>
<dbReference type="eggNOG" id="KOG1110">
    <property type="taxonomic scope" value="Eukaryota"/>
</dbReference>
<organism evidence="3">
    <name type="scientific">Drosophila grimshawi</name>
    <name type="common">Hawaiian fruit fly</name>
    <name type="synonym">Idiomyia grimshawi</name>
    <dbReference type="NCBI Taxonomy" id="7222"/>
    <lineage>
        <taxon>Eukaryota</taxon>
        <taxon>Metazoa</taxon>
        <taxon>Ecdysozoa</taxon>
        <taxon>Arthropoda</taxon>
        <taxon>Hexapoda</taxon>
        <taxon>Insecta</taxon>
        <taxon>Pterygota</taxon>
        <taxon>Neoptera</taxon>
        <taxon>Endopterygota</taxon>
        <taxon>Diptera</taxon>
        <taxon>Brachycera</taxon>
        <taxon>Muscomorpha</taxon>
        <taxon>Ephydroidea</taxon>
        <taxon>Drosophilidae</taxon>
        <taxon>Drosophila</taxon>
        <taxon>Hawaiian Drosophila</taxon>
    </lineage>
</organism>
<dbReference type="SMART" id="SM01117">
    <property type="entry name" value="Cyt-b5"/>
    <property type="match status" value="1"/>
</dbReference>
<proteinExistence type="predicted"/>
<gene>
    <name evidence="2" type="primary">Dgri\GH25021</name>
    <name evidence="2" type="ORF">Dgri_GH25021</name>
</gene>
<feature type="domain" description="Cytochrome b5 heme-binding" evidence="1">
    <location>
        <begin position="74"/>
        <end position="160"/>
    </location>
</feature>
<dbReference type="PhylomeDB" id="B4JZ88"/>
<dbReference type="AlphaFoldDB" id="B4JZ88"/>
<sequence>MRPLLNSPIVQVVISFVVGYYATTKISKVYALIRESTNQRRSKLECQTQLTVGQASSSVLAMVELPQAPESLRLTHKQLREFDGVRDTGHIYTALNGNIYDLTASRDTFMQPGLHSLLAGCNANEVLNIACSSMGVSASDVIQRWERSFNAEFNIIGYLVESDASETDEYRNDDATLE</sequence>
<accession>B4JZ88</accession>
<dbReference type="SUPFAM" id="SSF55856">
    <property type="entry name" value="Cytochrome b5-like heme/steroid binding domain"/>
    <property type="match status" value="1"/>
</dbReference>
<dbReference type="OrthoDB" id="547796at2759"/>
<evidence type="ECO:0000313" key="2">
    <source>
        <dbReference type="EMBL" id="EDV94197.1"/>
    </source>
</evidence>
<name>B4JZ88_DROGR</name>
<dbReference type="InParanoid" id="B4JZ88"/>
<keyword evidence="3" id="KW-1185">Reference proteome</keyword>
<dbReference type="FunCoup" id="B4JZ88">
    <property type="interactions" value="61"/>
</dbReference>
<evidence type="ECO:0000259" key="1">
    <source>
        <dbReference type="SMART" id="SM01117"/>
    </source>
</evidence>
<dbReference type="Proteomes" id="UP000001070">
    <property type="component" value="Unassembled WGS sequence"/>
</dbReference>
<dbReference type="Gene3D" id="3.10.120.10">
    <property type="entry name" value="Cytochrome b5-like heme/steroid binding domain"/>
    <property type="match status" value="1"/>
</dbReference>
<protein>
    <submittedName>
        <fullName evidence="2">GH25021</fullName>
    </submittedName>
</protein>
<dbReference type="InterPro" id="IPR036400">
    <property type="entry name" value="Cyt_B5-like_heme/steroid_sf"/>
</dbReference>
<dbReference type="OMA" id="AGCNANK"/>
<dbReference type="STRING" id="7222.B4JZ88"/>
<dbReference type="InterPro" id="IPR001199">
    <property type="entry name" value="Cyt_B5-like_heme/steroid-bd"/>
</dbReference>
<dbReference type="HOGENOM" id="CLU_109095_0_0_1"/>
<evidence type="ECO:0000313" key="3">
    <source>
        <dbReference type="Proteomes" id="UP000001070"/>
    </source>
</evidence>
<reference evidence="2 3" key="1">
    <citation type="journal article" date="2007" name="Nature">
        <title>Evolution of genes and genomes on the Drosophila phylogeny.</title>
        <authorList>
            <consortium name="Drosophila 12 Genomes Consortium"/>
            <person name="Clark A.G."/>
            <person name="Eisen M.B."/>
            <person name="Smith D.R."/>
            <person name="Bergman C.M."/>
            <person name="Oliver B."/>
            <person name="Markow T.A."/>
            <person name="Kaufman T.C."/>
            <person name="Kellis M."/>
            <person name="Gelbart W."/>
            <person name="Iyer V.N."/>
            <person name="Pollard D.A."/>
            <person name="Sackton T.B."/>
            <person name="Larracuente A.M."/>
            <person name="Singh N.D."/>
            <person name="Abad J.P."/>
            <person name="Abt D.N."/>
            <person name="Adryan B."/>
            <person name="Aguade M."/>
            <person name="Akashi H."/>
            <person name="Anderson W.W."/>
            <person name="Aquadro C.F."/>
            <person name="Ardell D.H."/>
            <person name="Arguello R."/>
            <person name="Artieri C.G."/>
            <person name="Barbash D.A."/>
            <person name="Barker D."/>
            <person name="Barsanti P."/>
            <person name="Batterham P."/>
            <person name="Batzoglou S."/>
            <person name="Begun D."/>
            <person name="Bhutkar A."/>
            <person name="Blanco E."/>
            <person name="Bosak S.A."/>
            <person name="Bradley R.K."/>
            <person name="Brand A.D."/>
            <person name="Brent M.R."/>
            <person name="Brooks A.N."/>
            <person name="Brown R.H."/>
            <person name="Butlin R.K."/>
            <person name="Caggese C."/>
            <person name="Calvi B.R."/>
            <person name="Bernardo de Carvalho A."/>
            <person name="Caspi A."/>
            <person name="Castrezana S."/>
            <person name="Celniker S.E."/>
            <person name="Chang J.L."/>
            <person name="Chapple C."/>
            <person name="Chatterji S."/>
            <person name="Chinwalla A."/>
            <person name="Civetta A."/>
            <person name="Clifton S.W."/>
            <person name="Comeron J.M."/>
            <person name="Costello J.C."/>
            <person name="Coyne J.A."/>
            <person name="Daub J."/>
            <person name="David R.G."/>
            <person name="Delcher A.L."/>
            <person name="Delehaunty K."/>
            <person name="Do C.B."/>
            <person name="Ebling H."/>
            <person name="Edwards K."/>
            <person name="Eickbush T."/>
            <person name="Evans J.D."/>
            <person name="Filipski A."/>
            <person name="Findeiss S."/>
            <person name="Freyhult E."/>
            <person name="Fulton L."/>
            <person name="Fulton R."/>
            <person name="Garcia A.C."/>
            <person name="Gardiner A."/>
            <person name="Garfield D.A."/>
            <person name="Garvin B.E."/>
            <person name="Gibson G."/>
            <person name="Gilbert D."/>
            <person name="Gnerre S."/>
            <person name="Godfrey J."/>
            <person name="Good R."/>
            <person name="Gotea V."/>
            <person name="Gravely B."/>
            <person name="Greenberg A.J."/>
            <person name="Griffiths-Jones S."/>
            <person name="Gross S."/>
            <person name="Guigo R."/>
            <person name="Gustafson E.A."/>
            <person name="Haerty W."/>
            <person name="Hahn M.W."/>
            <person name="Halligan D.L."/>
            <person name="Halpern A.L."/>
            <person name="Halter G.M."/>
            <person name="Han M.V."/>
            <person name="Heger A."/>
            <person name="Hillier L."/>
            <person name="Hinrichs A.S."/>
            <person name="Holmes I."/>
            <person name="Hoskins R.A."/>
            <person name="Hubisz M.J."/>
            <person name="Hultmark D."/>
            <person name="Huntley M.A."/>
            <person name="Jaffe D.B."/>
            <person name="Jagadeeshan S."/>
            <person name="Jeck W.R."/>
            <person name="Johnson J."/>
            <person name="Jones C.D."/>
            <person name="Jordan W.C."/>
            <person name="Karpen G.H."/>
            <person name="Kataoka E."/>
            <person name="Keightley P.D."/>
            <person name="Kheradpour P."/>
            <person name="Kirkness E.F."/>
            <person name="Koerich L.B."/>
            <person name="Kristiansen K."/>
            <person name="Kudrna D."/>
            <person name="Kulathinal R.J."/>
            <person name="Kumar S."/>
            <person name="Kwok R."/>
            <person name="Lander E."/>
            <person name="Langley C.H."/>
            <person name="Lapoint R."/>
            <person name="Lazzaro B.P."/>
            <person name="Lee S.J."/>
            <person name="Levesque L."/>
            <person name="Li R."/>
            <person name="Lin C.F."/>
            <person name="Lin M.F."/>
            <person name="Lindblad-Toh K."/>
            <person name="Llopart A."/>
            <person name="Long M."/>
            <person name="Low L."/>
            <person name="Lozovsky E."/>
            <person name="Lu J."/>
            <person name="Luo M."/>
            <person name="Machado C.A."/>
            <person name="Makalowski W."/>
            <person name="Marzo M."/>
            <person name="Matsuda M."/>
            <person name="Matzkin L."/>
            <person name="McAllister B."/>
            <person name="McBride C.S."/>
            <person name="McKernan B."/>
            <person name="McKernan K."/>
            <person name="Mendez-Lago M."/>
            <person name="Minx P."/>
            <person name="Mollenhauer M.U."/>
            <person name="Montooth K."/>
            <person name="Mount S.M."/>
            <person name="Mu X."/>
            <person name="Myers E."/>
            <person name="Negre B."/>
            <person name="Newfeld S."/>
            <person name="Nielsen R."/>
            <person name="Noor M.A."/>
            <person name="O'Grady P."/>
            <person name="Pachter L."/>
            <person name="Papaceit M."/>
            <person name="Parisi M.J."/>
            <person name="Parisi M."/>
            <person name="Parts L."/>
            <person name="Pedersen J.S."/>
            <person name="Pesole G."/>
            <person name="Phillippy A.M."/>
            <person name="Ponting C.P."/>
            <person name="Pop M."/>
            <person name="Porcelli D."/>
            <person name="Powell J.R."/>
            <person name="Prohaska S."/>
            <person name="Pruitt K."/>
            <person name="Puig M."/>
            <person name="Quesneville H."/>
            <person name="Ram K.R."/>
            <person name="Rand D."/>
            <person name="Rasmussen M.D."/>
            <person name="Reed L.K."/>
            <person name="Reenan R."/>
            <person name="Reily A."/>
            <person name="Remington K.A."/>
            <person name="Rieger T.T."/>
            <person name="Ritchie M.G."/>
            <person name="Robin C."/>
            <person name="Rogers Y.H."/>
            <person name="Rohde C."/>
            <person name="Rozas J."/>
            <person name="Rubenfield M.J."/>
            <person name="Ruiz A."/>
            <person name="Russo S."/>
            <person name="Salzberg S.L."/>
            <person name="Sanchez-Gracia A."/>
            <person name="Saranga D.J."/>
            <person name="Sato H."/>
            <person name="Schaeffer S.W."/>
            <person name="Schatz M.C."/>
            <person name="Schlenke T."/>
            <person name="Schwartz R."/>
            <person name="Segarra C."/>
            <person name="Singh R.S."/>
            <person name="Sirot L."/>
            <person name="Sirota M."/>
            <person name="Sisneros N.B."/>
            <person name="Smith C.D."/>
            <person name="Smith T.F."/>
            <person name="Spieth J."/>
            <person name="Stage D.E."/>
            <person name="Stark A."/>
            <person name="Stephan W."/>
            <person name="Strausberg R.L."/>
            <person name="Strempel S."/>
            <person name="Sturgill D."/>
            <person name="Sutton G."/>
            <person name="Sutton G.G."/>
            <person name="Tao W."/>
            <person name="Teichmann S."/>
            <person name="Tobari Y.N."/>
            <person name="Tomimura Y."/>
            <person name="Tsolas J.M."/>
            <person name="Valente V.L."/>
            <person name="Venter E."/>
            <person name="Venter J.C."/>
            <person name="Vicario S."/>
            <person name="Vieira F.G."/>
            <person name="Vilella A.J."/>
            <person name="Villasante A."/>
            <person name="Walenz B."/>
            <person name="Wang J."/>
            <person name="Wasserman M."/>
            <person name="Watts T."/>
            <person name="Wilson D."/>
            <person name="Wilson R.K."/>
            <person name="Wing R.A."/>
            <person name="Wolfner M.F."/>
            <person name="Wong A."/>
            <person name="Wong G.K."/>
            <person name="Wu C.I."/>
            <person name="Wu G."/>
            <person name="Yamamoto D."/>
            <person name="Yang H.P."/>
            <person name="Yang S.P."/>
            <person name="Yorke J.A."/>
            <person name="Yoshida K."/>
            <person name="Zdobnov E."/>
            <person name="Zhang P."/>
            <person name="Zhang Y."/>
            <person name="Zimin A.V."/>
            <person name="Baldwin J."/>
            <person name="Abdouelleil A."/>
            <person name="Abdulkadir J."/>
            <person name="Abebe A."/>
            <person name="Abera B."/>
            <person name="Abreu J."/>
            <person name="Acer S.C."/>
            <person name="Aftuck L."/>
            <person name="Alexander A."/>
            <person name="An P."/>
            <person name="Anderson E."/>
            <person name="Anderson S."/>
            <person name="Arachi H."/>
            <person name="Azer M."/>
            <person name="Bachantsang P."/>
            <person name="Barry A."/>
            <person name="Bayul T."/>
            <person name="Berlin A."/>
            <person name="Bessette D."/>
            <person name="Bloom T."/>
            <person name="Blye J."/>
            <person name="Boguslavskiy L."/>
            <person name="Bonnet C."/>
            <person name="Boukhgalter B."/>
            <person name="Bourzgui I."/>
            <person name="Brown A."/>
            <person name="Cahill P."/>
            <person name="Channer S."/>
            <person name="Cheshatsang Y."/>
            <person name="Chuda L."/>
            <person name="Citroen M."/>
            <person name="Collymore A."/>
            <person name="Cooke P."/>
            <person name="Costello M."/>
            <person name="D'Aco K."/>
            <person name="Daza R."/>
            <person name="De Haan G."/>
            <person name="DeGray S."/>
            <person name="DeMaso C."/>
            <person name="Dhargay N."/>
            <person name="Dooley K."/>
            <person name="Dooley E."/>
            <person name="Doricent M."/>
            <person name="Dorje P."/>
            <person name="Dorjee K."/>
            <person name="Dupes A."/>
            <person name="Elong R."/>
            <person name="Falk J."/>
            <person name="Farina A."/>
            <person name="Faro S."/>
            <person name="Ferguson D."/>
            <person name="Fisher S."/>
            <person name="Foley C.D."/>
            <person name="Franke A."/>
            <person name="Friedrich D."/>
            <person name="Gadbois L."/>
            <person name="Gearin G."/>
            <person name="Gearin C.R."/>
            <person name="Giannoukos G."/>
            <person name="Goode T."/>
            <person name="Graham J."/>
            <person name="Grandbois E."/>
            <person name="Grewal S."/>
            <person name="Gyaltsen K."/>
            <person name="Hafez N."/>
            <person name="Hagos B."/>
            <person name="Hall J."/>
            <person name="Henson C."/>
            <person name="Hollinger A."/>
            <person name="Honan T."/>
            <person name="Huard M.D."/>
            <person name="Hughes L."/>
            <person name="Hurhula B."/>
            <person name="Husby M.E."/>
            <person name="Kamat A."/>
            <person name="Kanga B."/>
            <person name="Kashin S."/>
            <person name="Khazanovich D."/>
            <person name="Kisner P."/>
            <person name="Lance K."/>
            <person name="Lara M."/>
            <person name="Lee W."/>
            <person name="Lennon N."/>
            <person name="Letendre F."/>
            <person name="LeVine R."/>
            <person name="Lipovsky A."/>
            <person name="Liu X."/>
            <person name="Liu J."/>
            <person name="Liu S."/>
            <person name="Lokyitsang T."/>
            <person name="Lokyitsang Y."/>
            <person name="Lubonja R."/>
            <person name="Lui A."/>
            <person name="MacDonald P."/>
            <person name="Magnisalis V."/>
            <person name="Maru K."/>
            <person name="Matthews C."/>
            <person name="McCusker W."/>
            <person name="McDonough S."/>
            <person name="Mehta T."/>
            <person name="Meldrim J."/>
            <person name="Meneus L."/>
            <person name="Mihai O."/>
            <person name="Mihalev A."/>
            <person name="Mihova T."/>
            <person name="Mittelman R."/>
            <person name="Mlenga V."/>
            <person name="Montmayeur A."/>
            <person name="Mulrain L."/>
            <person name="Navidi A."/>
            <person name="Naylor J."/>
            <person name="Negash T."/>
            <person name="Nguyen T."/>
            <person name="Nguyen N."/>
            <person name="Nicol R."/>
            <person name="Norbu C."/>
            <person name="Norbu N."/>
            <person name="Novod N."/>
            <person name="O'Neill B."/>
            <person name="Osman S."/>
            <person name="Markiewicz E."/>
            <person name="Oyono O.L."/>
            <person name="Patti C."/>
            <person name="Phunkhang P."/>
            <person name="Pierre F."/>
            <person name="Priest M."/>
            <person name="Raghuraman S."/>
            <person name="Rege F."/>
            <person name="Reyes R."/>
            <person name="Rise C."/>
            <person name="Rogov P."/>
            <person name="Ross K."/>
            <person name="Ryan E."/>
            <person name="Settipalli S."/>
            <person name="Shea T."/>
            <person name="Sherpa N."/>
            <person name="Shi L."/>
            <person name="Shih D."/>
            <person name="Sparrow T."/>
            <person name="Spaulding J."/>
            <person name="Stalker J."/>
            <person name="Stange-Thomann N."/>
            <person name="Stavropoulos S."/>
            <person name="Stone C."/>
            <person name="Strader C."/>
            <person name="Tesfaye S."/>
            <person name="Thomson T."/>
            <person name="Thoulutsang Y."/>
            <person name="Thoulutsang D."/>
            <person name="Topham K."/>
            <person name="Topping I."/>
            <person name="Tsamla T."/>
            <person name="Vassiliev H."/>
            <person name="Vo A."/>
            <person name="Wangchuk T."/>
            <person name="Wangdi T."/>
            <person name="Weiand M."/>
            <person name="Wilkinson J."/>
            <person name="Wilson A."/>
            <person name="Yadav S."/>
            <person name="Young G."/>
            <person name="Yu Q."/>
            <person name="Zembek L."/>
            <person name="Zhong D."/>
            <person name="Zimmer A."/>
            <person name="Zwirko Z."/>
            <person name="Jaffe D.B."/>
            <person name="Alvarez P."/>
            <person name="Brockman W."/>
            <person name="Butler J."/>
            <person name="Chin C."/>
            <person name="Gnerre S."/>
            <person name="Grabherr M."/>
            <person name="Kleber M."/>
            <person name="Mauceli E."/>
            <person name="MacCallum I."/>
        </authorList>
    </citation>
    <scope>NUCLEOTIDE SEQUENCE [LARGE SCALE GENOMIC DNA]</scope>
    <source>
        <strain evidence="3">Tucson 15287-2541.00</strain>
    </source>
</reference>